<dbReference type="GO" id="GO:0009190">
    <property type="term" value="P:cyclic nucleotide biosynthetic process"/>
    <property type="evidence" value="ECO:0007669"/>
    <property type="project" value="InterPro"/>
</dbReference>
<evidence type="ECO:0000256" key="9">
    <source>
        <dbReference type="ARBA" id="ARBA00022989"/>
    </source>
</evidence>
<dbReference type="EMBL" id="UZAN01040377">
    <property type="protein sequence ID" value="VDP69454.1"/>
    <property type="molecule type" value="Genomic_DNA"/>
</dbReference>
<dbReference type="GO" id="GO:0016020">
    <property type="term" value="C:membrane"/>
    <property type="evidence" value="ECO:0007669"/>
    <property type="project" value="UniProtKB-SubCell"/>
</dbReference>
<keyword evidence="16" id="KW-1185">Reference proteome</keyword>
<evidence type="ECO:0000313" key="16">
    <source>
        <dbReference type="Proteomes" id="UP000272942"/>
    </source>
</evidence>
<feature type="transmembrane region" description="Helical" evidence="13">
    <location>
        <begin position="372"/>
        <end position="393"/>
    </location>
</feature>
<evidence type="ECO:0000313" key="17">
    <source>
        <dbReference type="WBParaSite" id="ECPE_0000341901-mRNA-1"/>
    </source>
</evidence>
<evidence type="ECO:0000256" key="4">
    <source>
        <dbReference type="ARBA" id="ARBA00022692"/>
    </source>
</evidence>
<gene>
    <name evidence="15" type="ORF">ECPE_LOCUS3416</name>
</gene>
<feature type="region of interest" description="Disordered" evidence="12">
    <location>
        <begin position="1"/>
        <end position="24"/>
    </location>
</feature>
<feature type="transmembrane region" description="Helical" evidence="13">
    <location>
        <begin position="405"/>
        <end position="425"/>
    </location>
</feature>
<feature type="transmembrane region" description="Helical" evidence="13">
    <location>
        <begin position="295"/>
        <end position="315"/>
    </location>
</feature>
<evidence type="ECO:0000256" key="2">
    <source>
        <dbReference type="ARBA" id="ARBA00004141"/>
    </source>
</evidence>
<evidence type="ECO:0000256" key="13">
    <source>
        <dbReference type="SAM" id="Phobius"/>
    </source>
</evidence>
<evidence type="ECO:0000256" key="12">
    <source>
        <dbReference type="SAM" id="MobiDB-lite"/>
    </source>
</evidence>
<protein>
    <recommendedName>
        <fullName evidence="3">adenylate cyclase</fullName>
        <ecNumber evidence="3">4.6.1.1</ecNumber>
    </recommendedName>
</protein>
<feature type="region of interest" description="Disordered" evidence="12">
    <location>
        <begin position="249"/>
        <end position="269"/>
    </location>
</feature>
<sequence>MEPGYQNWLAPRQTARARTPESAVQIPPGLHLSARRGPEVELYDVTGVHLLASADSANPGGATPHNKRTNKWRSFLFGRHPSQSQGTSPVVLTNDKASEMKSAGPSDYTLGRLPTKASHGDSLNPVRQGCNTSFTNPAFNSYKLSLFDRCAHHSIENLPSEHRNYYKHCFTLIHHRAETSIILVLTLLISLAQSLFILLNTTFEQIGSTGLSFTALELGRLALFSLSGLLALFGIICVNWQCSSPSIQRRSQPVSGSSSLSSSSPKEVSGDSQRQMAYHLAHLLAAQRFDKRLRATYIAVYLSCLCLASAMLPWFTLSELSVASTESGAISTMWYKYNCTGTSIAFLNNSGSTNISNPLLHLTTWHIRASDALAPADSIWVVLWITVAVHGLLDLDRLWSRRLPYAFTVTLAVVHLILTNVFHMLTQSSPVLPSSRASSDAYSGACSSKDYPLSIFMMDRASWWDNPASLMGRQNLASLLALVAAHLVGQLLARWTVRHRYGLFILASHCQAKLDRLTTTEDKLIQLSKTLVPISLAKDLAQDFVAGKWIPFSSLTRALLLYLIYLNMTASALEEQCGNSVELVGLPTVASVVASASSGTVGCQQFVAFLNDIFGCFDRLARTEGCYRTRLNAIEYMCIAGYPETRVDHARSCVDFGLAMLKTVNELAQMTNMQLELRVAVHTGTAYAAVLGRSRLGFELTGTDVDFVSQLRQLANRPGRVLTSRATFGQLPEGFRGEPGPTVPFPGPTLTPSYDSPAVSTDHVTHMVDTFFVQPRVESATKSNGAIFFQVIDIQTTQCDQIPDDYGTSYWLTEKSNVF</sequence>
<dbReference type="Proteomes" id="UP000272942">
    <property type="component" value="Unassembled WGS sequence"/>
</dbReference>
<keyword evidence="4 13" id="KW-0812">Transmembrane</keyword>
<dbReference type="WBParaSite" id="ECPE_0000341901-mRNA-1">
    <property type="protein sequence ID" value="ECPE_0000341901-mRNA-1"/>
    <property type="gene ID" value="ECPE_0000341901"/>
</dbReference>
<keyword evidence="6" id="KW-0547">Nucleotide-binding</keyword>
<evidence type="ECO:0000313" key="15">
    <source>
        <dbReference type="EMBL" id="VDP69454.1"/>
    </source>
</evidence>
<evidence type="ECO:0000256" key="6">
    <source>
        <dbReference type="ARBA" id="ARBA00022741"/>
    </source>
</evidence>
<dbReference type="AlphaFoldDB" id="A0A183A8Y1"/>
<dbReference type="PROSITE" id="PS50125">
    <property type="entry name" value="GUANYLATE_CYCLASE_2"/>
    <property type="match status" value="1"/>
</dbReference>
<keyword evidence="8" id="KW-0460">Magnesium</keyword>
<dbReference type="Pfam" id="PF00211">
    <property type="entry name" value="Guanylate_cyc"/>
    <property type="match status" value="1"/>
</dbReference>
<evidence type="ECO:0000259" key="14">
    <source>
        <dbReference type="PROSITE" id="PS50125"/>
    </source>
</evidence>
<organism evidence="17">
    <name type="scientific">Echinostoma caproni</name>
    <dbReference type="NCBI Taxonomy" id="27848"/>
    <lineage>
        <taxon>Eukaryota</taxon>
        <taxon>Metazoa</taxon>
        <taxon>Spiralia</taxon>
        <taxon>Lophotrochozoa</taxon>
        <taxon>Platyhelminthes</taxon>
        <taxon>Trematoda</taxon>
        <taxon>Digenea</taxon>
        <taxon>Plagiorchiida</taxon>
        <taxon>Echinostomata</taxon>
        <taxon>Echinostomatoidea</taxon>
        <taxon>Echinostomatidae</taxon>
        <taxon>Echinostoma</taxon>
    </lineage>
</organism>
<dbReference type="InterPro" id="IPR029787">
    <property type="entry name" value="Nucleotide_cyclase"/>
</dbReference>
<dbReference type="Gene3D" id="3.30.70.1230">
    <property type="entry name" value="Nucleotide cyclase"/>
    <property type="match status" value="1"/>
</dbReference>
<feature type="transmembrane region" description="Helical" evidence="13">
    <location>
        <begin position="181"/>
        <end position="201"/>
    </location>
</feature>
<dbReference type="SUPFAM" id="SSF55073">
    <property type="entry name" value="Nucleotide cyclase"/>
    <property type="match status" value="1"/>
</dbReference>
<feature type="domain" description="Guanylate cyclase" evidence="14">
    <location>
        <begin position="580"/>
        <end position="712"/>
    </location>
</feature>
<reference evidence="17" key="1">
    <citation type="submission" date="2016-06" db="UniProtKB">
        <authorList>
            <consortium name="WormBaseParasite"/>
        </authorList>
    </citation>
    <scope>IDENTIFICATION</scope>
</reference>
<accession>A0A183A8Y1</accession>
<reference evidence="15 16" key="2">
    <citation type="submission" date="2018-11" db="EMBL/GenBank/DDBJ databases">
        <authorList>
            <consortium name="Pathogen Informatics"/>
        </authorList>
    </citation>
    <scope>NUCLEOTIDE SEQUENCE [LARGE SCALE GENOMIC DNA]</scope>
    <source>
        <strain evidence="15 16">Egypt</strain>
    </source>
</reference>
<dbReference type="SMART" id="SM00044">
    <property type="entry name" value="CYCc"/>
    <property type="match status" value="1"/>
</dbReference>
<keyword evidence="10 13" id="KW-0472">Membrane</keyword>
<evidence type="ECO:0000256" key="1">
    <source>
        <dbReference type="ARBA" id="ARBA00001593"/>
    </source>
</evidence>
<keyword evidence="5" id="KW-0479">Metal-binding</keyword>
<dbReference type="GO" id="GO:0004016">
    <property type="term" value="F:adenylate cyclase activity"/>
    <property type="evidence" value="ECO:0007669"/>
    <property type="project" value="UniProtKB-EC"/>
</dbReference>
<dbReference type="OrthoDB" id="6269389at2759"/>
<comment type="subcellular location">
    <subcellularLocation>
        <location evidence="2">Membrane</location>
        <topology evidence="2">Multi-pass membrane protein</topology>
    </subcellularLocation>
</comment>
<name>A0A183A8Y1_9TREM</name>
<keyword evidence="7" id="KW-0067">ATP-binding</keyword>
<evidence type="ECO:0000256" key="11">
    <source>
        <dbReference type="ARBA" id="ARBA00023239"/>
    </source>
</evidence>
<feature type="compositionally biased region" description="Low complexity" evidence="12">
    <location>
        <begin position="249"/>
        <end position="267"/>
    </location>
</feature>
<dbReference type="GO" id="GO:0035556">
    <property type="term" value="P:intracellular signal transduction"/>
    <property type="evidence" value="ECO:0007669"/>
    <property type="project" value="InterPro"/>
</dbReference>
<dbReference type="EC" id="4.6.1.1" evidence="3"/>
<dbReference type="GO" id="GO:0046872">
    <property type="term" value="F:metal ion binding"/>
    <property type="evidence" value="ECO:0007669"/>
    <property type="project" value="UniProtKB-KW"/>
</dbReference>
<evidence type="ECO:0000256" key="7">
    <source>
        <dbReference type="ARBA" id="ARBA00022840"/>
    </source>
</evidence>
<feature type="transmembrane region" description="Helical" evidence="13">
    <location>
        <begin position="221"/>
        <end position="240"/>
    </location>
</feature>
<dbReference type="GO" id="GO:0005524">
    <property type="term" value="F:ATP binding"/>
    <property type="evidence" value="ECO:0007669"/>
    <property type="project" value="UniProtKB-KW"/>
</dbReference>
<keyword evidence="9 13" id="KW-1133">Transmembrane helix</keyword>
<dbReference type="InterPro" id="IPR001054">
    <property type="entry name" value="A/G_cyclase"/>
</dbReference>
<comment type="catalytic activity">
    <reaction evidence="1">
        <text>ATP = 3',5'-cyclic AMP + diphosphate</text>
        <dbReference type="Rhea" id="RHEA:15389"/>
        <dbReference type="ChEBI" id="CHEBI:30616"/>
        <dbReference type="ChEBI" id="CHEBI:33019"/>
        <dbReference type="ChEBI" id="CHEBI:58165"/>
        <dbReference type="EC" id="4.6.1.1"/>
    </reaction>
</comment>
<dbReference type="CDD" id="cd07302">
    <property type="entry name" value="CHD"/>
    <property type="match status" value="1"/>
</dbReference>
<evidence type="ECO:0000256" key="5">
    <source>
        <dbReference type="ARBA" id="ARBA00022723"/>
    </source>
</evidence>
<evidence type="ECO:0000256" key="3">
    <source>
        <dbReference type="ARBA" id="ARBA00012201"/>
    </source>
</evidence>
<proteinExistence type="predicted"/>
<evidence type="ECO:0000256" key="10">
    <source>
        <dbReference type="ARBA" id="ARBA00023136"/>
    </source>
</evidence>
<dbReference type="PANTHER" id="PTHR45627">
    <property type="entry name" value="ADENYLATE CYCLASE TYPE 1"/>
    <property type="match status" value="1"/>
</dbReference>
<evidence type="ECO:0000256" key="8">
    <source>
        <dbReference type="ARBA" id="ARBA00022842"/>
    </source>
</evidence>
<keyword evidence="11" id="KW-0456">Lyase</keyword>